<accession>A0A4S8HSI3</accession>
<sequence length="330" mass="36318">MTNTFNIAGADGNVMVPVLSETGSLMAYVLYPDTTGTLQELYSCMSIFRESSDHSQRIPRHSSTLFINTSGGTLYQGTPFLHRNAFGCTGQLIINSQSKTKKMAKSASSGGTLPDRIKNDPAFERTRENIAEFSRAGKAAKLMRTIFRDVTINAKDKITQSRLVKVMSRIITTDPVNERGARTVHNGDLQQLQNFNFNVRAGIADSLFVRCPVNFNRTTGEVTVNIPVFIPRNMVQQARGTTHFRIVAAAAAINFDTEQYEYAMQGTPELPYNSDPTQAITLTMALPANSRDTVVAVLGIEYYQRVNSRSYALKSGDHNATSVVLVDKAA</sequence>
<feature type="region of interest" description="Disordered" evidence="1">
    <location>
        <begin position="101"/>
        <end position="121"/>
    </location>
</feature>
<evidence type="ECO:0000313" key="2">
    <source>
        <dbReference type="EMBL" id="THU38265.1"/>
    </source>
</evidence>
<dbReference type="EMBL" id="STFF01000004">
    <property type="protein sequence ID" value="THU38265.1"/>
    <property type="molecule type" value="Genomic_DNA"/>
</dbReference>
<name>A0A4S8HSI3_9BACT</name>
<dbReference type="AlphaFoldDB" id="A0A4S8HSI3"/>
<gene>
    <name evidence="2" type="ORF">FAM09_16445</name>
</gene>
<protein>
    <submittedName>
        <fullName evidence="2">Uncharacterized protein</fullName>
    </submittedName>
</protein>
<dbReference type="OrthoDB" id="645138at2"/>
<dbReference type="Proteomes" id="UP000306918">
    <property type="component" value="Unassembled WGS sequence"/>
</dbReference>
<evidence type="ECO:0000313" key="3">
    <source>
        <dbReference type="Proteomes" id="UP000306918"/>
    </source>
</evidence>
<proteinExistence type="predicted"/>
<comment type="caution">
    <text evidence="2">The sequence shown here is derived from an EMBL/GenBank/DDBJ whole genome shotgun (WGS) entry which is preliminary data.</text>
</comment>
<organism evidence="2 3">
    <name type="scientific">Niastella caeni</name>
    <dbReference type="NCBI Taxonomy" id="2569763"/>
    <lineage>
        <taxon>Bacteria</taxon>
        <taxon>Pseudomonadati</taxon>
        <taxon>Bacteroidota</taxon>
        <taxon>Chitinophagia</taxon>
        <taxon>Chitinophagales</taxon>
        <taxon>Chitinophagaceae</taxon>
        <taxon>Niastella</taxon>
    </lineage>
</organism>
<dbReference type="RefSeq" id="WP_136578221.1">
    <property type="nucleotide sequence ID" value="NZ_STFF01000004.1"/>
</dbReference>
<keyword evidence="3" id="KW-1185">Reference proteome</keyword>
<evidence type="ECO:0000256" key="1">
    <source>
        <dbReference type="SAM" id="MobiDB-lite"/>
    </source>
</evidence>
<reference evidence="2 3" key="1">
    <citation type="submission" date="2019-04" db="EMBL/GenBank/DDBJ databases">
        <title>Niastella caeni sp. nov., isolated from activated sludge.</title>
        <authorList>
            <person name="Sheng M."/>
        </authorList>
    </citation>
    <scope>NUCLEOTIDE SEQUENCE [LARGE SCALE GENOMIC DNA]</scope>
    <source>
        <strain evidence="2 3">HX-2-15</strain>
    </source>
</reference>